<gene>
    <name evidence="3" type="ORF">EDC65_3136</name>
</gene>
<feature type="domain" description="AB hydrolase-1" evidence="2">
    <location>
        <begin position="28"/>
        <end position="281"/>
    </location>
</feature>
<accession>A0A3N1LDU3</accession>
<evidence type="ECO:0000259" key="2">
    <source>
        <dbReference type="Pfam" id="PF00561"/>
    </source>
</evidence>
<sequence length="299" mass="32614">MPEMAMKTIRTPVLEIAYEEHGPADGRPVFLMHGFPDDIRCWDGVVGSLAAQGWRVIVPWLRGYGPTRFLDPATPRSGQQAALGADLLALMDALAIPRAHLAGYDWGGRACCVTAALWPERVAGLVSIGGYNIQNIARANRPAPAAQEARYWYQWYLHTERGQAGLEANRRDICRLLWRLWSPNWAFDDATFERTAVSFDNPDFVAVSVQSYRHRYGAAPGDPALDEIEARLAIQPAISVPTVVLHGEADGVSPPADSAGHARFFSGPYVRRVIPVAGHFLPQEAPGAVLAALAELPSS</sequence>
<protein>
    <submittedName>
        <fullName evidence="3">Pimeloyl-ACP methyl ester carboxylesterase</fullName>
    </submittedName>
</protein>
<evidence type="ECO:0000313" key="3">
    <source>
        <dbReference type="EMBL" id="ROP91271.1"/>
    </source>
</evidence>
<dbReference type="SUPFAM" id="SSF53474">
    <property type="entry name" value="alpha/beta-Hydrolases"/>
    <property type="match status" value="1"/>
</dbReference>
<comment type="caution">
    <text evidence="3">The sequence shown here is derived from an EMBL/GenBank/DDBJ whole genome shotgun (WGS) entry which is preliminary data.</text>
</comment>
<keyword evidence="4" id="KW-1185">Reference proteome</keyword>
<dbReference type="PANTHER" id="PTHR43329">
    <property type="entry name" value="EPOXIDE HYDROLASE"/>
    <property type="match status" value="1"/>
</dbReference>
<reference evidence="3 4" key="1">
    <citation type="submission" date="2018-11" db="EMBL/GenBank/DDBJ databases">
        <title>Genomic Encyclopedia of Type Strains, Phase IV (KMG-IV): sequencing the most valuable type-strain genomes for metagenomic binning, comparative biology and taxonomic classification.</title>
        <authorList>
            <person name="Goeker M."/>
        </authorList>
    </citation>
    <scope>NUCLEOTIDE SEQUENCE [LARGE SCALE GENOMIC DNA]</scope>
    <source>
        <strain evidence="3 4">DSM 5900</strain>
    </source>
</reference>
<dbReference type="RefSeq" id="WP_245978353.1">
    <property type="nucleotide sequence ID" value="NZ_RJKX01000014.1"/>
</dbReference>
<organism evidence="3 4">
    <name type="scientific">Stella humosa</name>
    <dbReference type="NCBI Taxonomy" id="94"/>
    <lineage>
        <taxon>Bacteria</taxon>
        <taxon>Pseudomonadati</taxon>
        <taxon>Pseudomonadota</taxon>
        <taxon>Alphaproteobacteria</taxon>
        <taxon>Rhodospirillales</taxon>
        <taxon>Stellaceae</taxon>
        <taxon>Stella</taxon>
    </lineage>
</organism>
<dbReference type="AlphaFoldDB" id="A0A3N1LDU3"/>
<evidence type="ECO:0000313" key="4">
    <source>
        <dbReference type="Proteomes" id="UP000278222"/>
    </source>
</evidence>
<proteinExistence type="predicted"/>
<evidence type="ECO:0000256" key="1">
    <source>
        <dbReference type="ARBA" id="ARBA00022801"/>
    </source>
</evidence>
<dbReference type="InterPro" id="IPR029058">
    <property type="entry name" value="AB_hydrolase_fold"/>
</dbReference>
<dbReference type="Pfam" id="PF00561">
    <property type="entry name" value="Abhydrolase_1"/>
    <property type="match status" value="1"/>
</dbReference>
<dbReference type="Proteomes" id="UP000278222">
    <property type="component" value="Unassembled WGS sequence"/>
</dbReference>
<dbReference type="GO" id="GO:0016787">
    <property type="term" value="F:hydrolase activity"/>
    <property type="evidence" value="ECO:0007669"/>
    <property type="project" value="UniProtKB-KW"/>
</dbReference>
<dbReference type="Gene3D" id="3.40.50.1820">
    <property type="entry name" value="alpha/beta hydrolase"/>
    <property type="match status" value="1"/>
</dbReference>
<name>A0A3N1LDU3_9PROT</name>
<dbReference type="InterPro" id="IPR000639">
    <property type="entry name" value="Epox_hydrolase-like"/>
</dbReference>
<dbReference type="EMBL" id="RJKX01000014">
    <property type="protein sequence ID" value="ROP91271.1"/>
    <property type="molecule type" value="Genomic_DNA"/>
</dbReference>
<dbReference type="PRINTS" id="PR00412">
    <property type="entry name" value="EPOXHYDRLASE"/>
</dbReference>
<keyword evidence="1" id="KW-0378">Hydrolase</keyword>
<dbReference type="InterPro" id="IPR000073">
    <property type="entry name" value="AB_hydrolase_1"/>
</dbReference>